<dbReference type="Proteomes" id="UP000053263">
    <property type="component" value="Unassembled WGS sequence"/>
</dbReference>
<evidence type="ECO:0000259" key="6">
    <source>
        <dbReference type="PROSITE" id="PS51192"/>
    </source>
</evidence>
<dbReference type="PROSITE" id="PS51192">
    <property type="entry name" value="HELICASE_ATP_BIND_1"/>
    <property type="match status" value="1"/>
</dbReference>
<accession>A0A0C9T412</accession>
<keyword evidence="9" id="KW-1185">Reference proteome</keyword>
<evidence type="ECO:0000256" key="5">
    <source>
        <dbReference type="ARBA" id="ARBA00034808"/>
    </source>
</evidence>
<feature type="domain" description="Helicase ATP-binding" evidence="6">
    <location>
        <begin position="1"/>
        <end position="162"/>
    </location>
</feature>
<dbReference type="PROSITE" id="PS51194">
    <property type="entry name" value="HELICASE_CTER"/>
    <property type="match status" value="1"/>
</dbReference>
<evidence type="ECO:0000256" key="2">
    <source>
        <dbReference type="ARBA" id="ARBA00022741"/>
    </source>
</evidence>
<dbReference type="InterPro" id="IPR027417">
    <property type="entry name" value="P-loop_NTPase"/>
</dbReference>
<dbReference type="OrthoDB" id="5409596at2759"/>
<keyword evidence="2" id="KW-0547">Nucleotide-binding</keyword>
<feature type="domain" description="Helicase C-terminal" evidence="7">
    <location>
        <begin position="204"/>
        <end position="366"/>
    </location>
</feature>
<dbReference type="EC" id="5.6.2.4" evidence="5"/>
<dbReference type="GO" id="GO:0005524">
    <property type="term" value="F:ATP binding"/>
    <property type="evidence" value="ECO:0007669"/>
    <property type="project" value="UniProtKB-KW"/>
</dbReference>
<evidence type="ECO:0000313" key="9">
    <source>
        <dbReference type="Proteomes" id="UP000053263"/>
    </source>
</evidence>
<protein>
    <recommendedName>
        <fullName evidence="5">DNA 3'-5' helicase</fullName>
        <ecNumber evidence="5">5.6.2.4</ecNumber>
    </recommendedName>
</protein>
<dbReference type="PANTHER" id="PTHR13710">
    <property type="entry name" value="DNA HELICASE RECQ FAMILY MEMBER"/>
    <property type="match status" value="1"/>
</dbReference>
<dbReference type="GO" id="GO:0000724">
    <property type="term" value="P:double-strand break repair via homologous recombination"/>
    <property type="evidence" value="ECO:0007669"/>
    <property type="project" value="TreeGrafter"/>
</dbReference>
<gene>
    <name evidence="8" type="ORF">PLICRDRAFT_587570</name>
</gene>
<reference evidence="8 9" key="1">
    <citation type="submission" date="2014-06" db="EMBL/GenBank/DDBJ databases">
        <title>Evolutionary Origins and Diversification of the Mycorrhizal Mutualists.</title>
        <authorList>
            <consortium name="DOE Joint Genome Institute"/>
            <consortium name="Mycorrhizal Genomics Consortium"/>
            <person name="Kohler A."/>
            <person name="Kuo A."/>
            <person name="Nagy L.G."/>
            <person name="Floudas D."/>
            <person name="Copeland A."/>
            <person name="Barry K.W."/>
            <person name="Cichocki N."/>
            <person name="Veneault-Fourrey C."/>
            <person name="LaButti K."/>
            <person name="Lindquist E.A."/>
            <person name="Lipzen A."/>
            <person name="Lundell T."/>
            <person name="Morin E."/>
            <person name="Murat C."/>
            <person name="Riley R."/>
            <person name="Ohm R."/>
            <person name="Sun H."/>
            <person name="Tunlid A."/>
            <person name="Henrissat B."/>
            <person name="Grigoriev I.V."/>
            <person name="Hibbett D.S."/>
            <person name="Martin F."/>
        </authorList>
    </citation>
    <scope>NUCLEOTIDE SEQUENCE [LARGE SCALE GENOMIC DNA]</scope>
    <source>
        <strain evidence="8 9">FD-325 SS-3</strain>
    </source>
</reference>
<dbReference type="HOGENOM" id="CLU_671063_0_0_1"/>
<dbReference type="PANTHER" id="PTHR13710:SF120">
    <property type="entry name" value="BIFUNCTIONAL 3'-5' EXONUCLEASE_ATP-DEPENDENT HELICASE WRN"/>
    <property type="match status" value="1"/>
</dbReference>
<dbReference type="Pfam" id="PF00271">
    <property type="entry name" value="Helicase_C"/>
    <property type="match status" value="1"/>
</dbReference>
<dbReference type="InterPro" id="IPR014001">
    <property type="entry name" value="Helicase_ATP-bd"/>
</dbReference>
<organism evidence="8 9">
    <name type="scientific">Plicaturopsis crispa FD-325 SS-3</name>
    <dbReference type="NCBI Taxonomy" id="944288"/>
    <lineage>
        <taxon>Eukaryota</taxon>
        <taxon>Fungi</taxon>
        <taxon>Dikarya</taxon>
        <taxon>Basidiomycota</taxon>
        <taxon>Agaricomycotina</taxon>
        <taxon>Agaricomycetes</taxon>
        <taxon>Agaricomycetidae</taxon>
        <taxon>Amylocorticiales</taxon>
        <taxon>Amylocorticiaceae</taxon>
        <taxon>Plicatura</taxon>
        <taxon>Plicaturopsis crispa</taxon>
    </lineage>
</organism>
<comment type="catalytic activity">
    <reaction evidence="4">
        <text>Couples ATP hydrolysis with the unwinding of duplex DNA by translocating in the 3'-5' direction.</text>
        <dbReference type="EC" id="5.6.2.4"/>
    </reaction>
</comment>
<dbReference type="GO" id="GO:0003676">
    <property type="term" value="F:nucleic acid binding"/>
    <property type="evidence" value="ECO:0007669"/>
    <property type="project" value="InterPro"/>
</dbReference>
<evidence type="ECO:0000256" key="1">
    <source>
        <dbReference type="ARBA" id="ARBA00005446"/>
    </source>
</evidence>
<dbReference type="AlphaFoldDB" id="A0A0C9T412"/>
<dbReference type="GO" id="GO:0005634">
    <property type="term" value="C:nucleus"/>
    <property type="evidence" value="ECO:0007669"/>
    <property type="project" value="TreeGrafter"/>
</dbReference>
<dbReference type="EMBL" id="KN832622">
    <property type="protein sequence ID" value="KII82828.1"/>
    <property type="molecule type" value="Genomic_DNA"/>
</dbReference>
<keyword evidence="3" id="KW-0067">ATP-binding</keyword>
<dbReference type="Gene3D" id="3.40.50.300">
    <property type="entry name" value="P-loop containing nucleotide triphosphate hydrolases"/>
    <property type="match status" value="2"/>
</dbReference>
<dbReference type="GO" id="GO:0005694">
    <property type="term" value="C:chromosome"/>
    <property type="evidence" value="ECO:0007669"/>
    <property type="project" value="TreeGrafter"/>
</dbReference>
<name>A0A0C9T412_PLICR</name>
<evidence type="ECO:0000313" key="8">
    <source>
        <dbReference type="EMBL" id="KII82828.1"/>
    </source>
</evidence>
<dbReference type="GO" id="GO:0009378">
    <property type="term" value="F:four-way junction helicase activity"/>
    <property type="evidence" value="ECO:0007669"/>
    <property type="project" value="TreeGrafter"/>
</dbReference>
<dbReference type="SMART" id="SM00490">
    <property type="entry name" value="HELICc"/>
    <property type="match status" value="1"/>
</dbReference>
<dbReference type="GO" id="GO:0005737">
    <property type="term" value="C:cytoplasm"/>
    <property type="evidence" value="ECO:0007669"/>
    <property type="project" value="TreeGrafter"/>
</dbReference>
<proteinExistence type="inferred from homology"/>
<dbReference type="GO" id="GO:0043138">
    <property type="term" value="F:3'-5' DNA helicase activity"/>
    <property type="evidence" value="ECO:0007669"/>
    <property type="project" value="UniProtKB-EC"/>
</dbReference>
<evidence type="ECO:0000256" key="4">
    <source>
        <dbReference type="ARBA" id="ARBA00034617"/>
    </source>
</evidence>
<dbReference type="Pfam" id="PF00270">
    <property type="entry name" value="DEAD"/>
    <property type="match status" value="1"/>
</dbReference>
<dbReference type="InterPro" id="IPR001650">
    <property type="entry name" value="Helicase_C-like"/>
</dbReference>
<comment type="similarity">
    <text evidence="1">Belongs to the helicase family. RecQ subfamily.</text>
</comment>
<evidence type="ECO:0000259" key="7">
    <source>
        <dbReference type="PROSITE" id="PS51194"/>
    </source>
</evidence>
<dbReference type="SUPFAM" id="SSF52540">
    <property type="entry name" value="P-loop containing nucleoside triphosphate hydrolases"/>
    <property type="match status" value="1"/>
</dbReference>
<dbReference type="InterPro" id="IPR011545">
    <property type="entry name" value="DEAD/DEAH_box_helicase_dom"/>
</dbReference>
<evidence type="ECO:0000256" key="3">
    <source>
        <dbReference type="ARBA" id="ARBA00022840"/>
    </source>
</evidence>
<sequence length="410" mass="45388">MAGGAHYAGPPRGLAALRADKKKLVMVISPLKALERDQVEEAKKKGLKATMINEDTSGTASVWRDVRTDAQLVYLSPEMARSDSFTKLWKDPKFRSRLTAVITDEAHCVDEWGDEDFRPDYRKLDTLRNFTGQEVPFVACTATASTSTFDVIWKTLGFGYRPFWGIDVGSDRPNLLFLTRTLINTKNPVLDALHVLPKIMNADTAREAIDKCLFYFDSEAACRLAVQTLRKCLPAHLRDCVHAFSSDLSEAGKQKCWDGFASGRIRIVCATDAAGMGCNVPDVRYSIIFGCPKSLAVVAQRWGRAGRDRLTEAVCILLVPSWAFRPAPPSLGLAVQQVRGKRKIALESKASTKKRANLDIRLEEFINLSAASPRGCAHKYLAHAFRPSTRLSTFDSLSANQAVRSSQSML</sequence>